<evidence type="ECO:0000313" key="3">
    <source>
        <dbReference type="Proteomes" id="UP000678276"/>
    </source>
</evidence>
<dbReference type="InterPro" id="IPR012495">
    <property type="entry name" value="TadE-like_dom"/>
</dbReference>
<reference evidence="2 3" key="1">
    <citation type="submission" date="2021-04" db="EMBL/GenBank/DDBJ databases">
        <title>Whole genome sequence of Jiella sp. KSK16Y-1.</title>
        <authorList>
            <person name="Tuo L."/>
        </authorList>
    </citation>
    <scope>NUCLEOTIDE SEQUENCE [LARGE SCALE GENOMIC DNA]</scope>
    <source>
        <strain evidence="2 3">KSK16Y-1</strain>
    </source>
</reference>
<keyword evidence="3" id="KW-1185">Reference proteome</keyword>
<evidence type="ECO:0000313" key="2">
    <source>
        <dbReference type="EMBL" id="MBP0615635.1"/>
    </source>
</evidence>
<dbReference type="Proteomes" id="UP000678276">
    <property type="component" value="Unassembled WGS sequence"/>
</dbReference>
<dbReference type="EMBL" id="JAGJCF010000004">
    <property type="protein sequence ID" value="MBP0615635.1"/>
    <property type="molecule type" value="Genomic_DNA"/>
</dbReference>
<accession>A0ABS4BI54</accession>
<dbReference type="RefSeq" id="WP_209594042.1">
    <property type="nucleotide sequence ID" value="NZ_JAGJCF010000004.1"/>
</dbReference>
<sequence length="196" mass="21303">MNGWIERLRHLMSDLSLAFGRFKGNLRGSAAVEFALVFPFMAIVYMAGSDTAIAVSINRKIHNAADTIGDLVGQVEATTPSQLDSLFDVTASLMQPYNASNVFLRITQVKIDDDGKATVDWTVSHNTLVGTTALTKGQTYTLPSEFADEKDVYLIVTEAYYSYDTLGGFGLVGPIVMGEKSYHAPRLSDKVACSTC</sequence>
<name>A0ABS4BI54_9HYPH</name>
<protein>
    <submittedName>
        <fullName evidence="2">Pilus assembly protein</fullName>
    </submittedName>
</protein>
<dbReference type="Pfam" id="PF07811">
    <property type="entry name" value="TadE"/>
    <property type="match status" value="1"/>
</dbReference>
<comment type="caution">
    <text evidence="2">The sequence shown here is derived from an EMBL/GenBank/DDBJ whole genome shotgun (WGS) entry which is preliminary data.</text>
</comment>
<organism evidence="2 3">
    <name type="scientific">Jiella mangrovi</name>
    <dbReference type="NCBI Taxonomy" id="2821407"/>
    <lineage>
        <taxon>Bacteria</taxon>
        <taxon>Pseudomonadati</taxon>
        <taxon>Pseudomonadota</taxon>
        <taxon>Alphaproteobacteria</taxon>
        <taxon>Hyphomicrobiales</taxon>
        <taxon>Aurantimonadaceae</taxon>
        <taxon>Jiella</taxon>
    </lineage>
</organism>
<proteinExistence type="predicted"/>
<gene>
    <name evidence="2" type="ORF">J6595_08590</name>
</gene>
<evidence type="ECO:0000259" key="1">
    <source>
        <dbReference type="Pfam" id="PF07811"/>
    </source>
</evidence>
<feature type="domain" description="TadE-like" evidence="1">
    <location>
        <begin position="28"/>
        <end position="66"/>
    </location>
</feature>